<feature type="domain" description="Acyl-CoA oxidase/dehydrogenase middle" evidence="8">
    <location>
        <begin position="122"/>
        <end position="208"/>
    </location>
</feature>
<dbReference type="Proteomes" id="UP000580910">
    <property type="component" value="Unassembled WGS sequence"/>
</dbReference>
<dbReference type="InterPro" id="IPR046373">
    <property type="entry name" value="Acyl-CoA_Oxase/DH_mid-dom_sf"/>
</dbReference>
<dbReference type="GO" id="GO:0050660">
    <property type="term" value="F:flavin adenine dinucleotide binding"/>
    <property type="evidence" value="ECO:0007669"/>
    <property type="project" value="InterPro"/>
</dbReference>
<keyword evidence="3 6" id="KW-0285">Flavoprotein</keyword>
<evidence type="ECO:0000256" key="3">
    <source>
        <dbReference type="ARBA" id="ARBA00022630"/>
    </source>
</evidence>
<evidence type="ECO:0000259" key="8">
    <source>
        <dbReference type="Pfam" id="PF02770"/>
    </source>
</evidence>
<comment type="cofactor">
    <cofactor evidence="1 6">
        <name>FAD</name>
        <dbReference type="ChEBI" id="CHEBI:57692"/>
    </cofactor>
</comment>
<evidence type="ECO:0000256" key="2">
    <source>
        <dbReference type="ARBA" id="ARBA00009347"/>
    </source>
</evidence>
<keyword evidence="11" id="KW-1185">Reference proteome</keyword>
<dbReference type="Pfam" id="PF00441">
    <property type="entry name" value="Acyl-CoA_dh_1"/>
    <property type="match status" value="1"/>
</dbReference>
<reference evidence="10 11" key="1">
    <citation type="submission" date="2020-07" db="EMBL/GenBank/DDBJ databases">
        <title>Sequencing the genomes of 1000 actinobacteria strains.</title>
        <authorList>
            <person name="Klenk H.-P."/>
        </authorList>
    </citation>
    <scope>NUCLEOTIDE SEQUENCE [LARGE SCALE GENOMIC DNA]</scope>
    <source>
        <strain evidence="10 11">DSM 21349</strain>
    </source>
</reference>
<dbReference type="SUPFAM" id="SSF47203">
    <property type="entry name" value="Acyl-CoA dehydrogenase C-terminal domain-like"/>
    <property type="match status" value="1"/>
</dbReference>
<keyword evidence="5 6" id="KW-0560">Oxidoreductase</keyword>
<comment type="similarity">
    <text evidence="2 6">Belongs to the acyl-CoA dehydrogenase family.</text>
</comment>
<dbReference type="PANTHER" id="PTHR43292:SF4">
    <property type="entry name" value="ACYL-COA DEHYDROGENASE FADE34"/>
    <property type="match status" value="1"/>
</dbReference>
<accession>A0A7W3J293</accession>
<dbReference type="InterPro" id="IPR006091">
    <property type="entry name" value="Acyl-CoA_Oxase/DH_mid-dom"/>
</dbReference>
<organism evidence="10 11">
    <name type="scientific">Nocardioides ginsengisegetis</name>
    <dbReference type="NCBI Taxonomy" id="661491"/>
    <lineage>
        <taxon>Bacteria</taxon>
        <taxon>Bacillati</taxon>
        <taxon>Actinomycetota</taxon>
        <taxon>Actinomycetes</taxon>
        <taxon>Propionibacteriales</taxon>
        <taxon>Nocardioidaceae</taxon>
        <taxon>Nocardioides</taxon>
    </lineage>
</organism>
<dbReference type="Gene3D" id="2.40.110.10">
    <property type="entry name" value="Butyryl-CoA Dehydrogenase, subunit A, domain 2"/>
    <property type="match status" value="1"/>
</dbReference>
<evidence type="ECO:0000313" key="11">
    <source>
        <dbReference type="Proteomes" id="UP000580910"/>
    </source>
</evidence>
<dbReference type="Gene3D" id="1.20.140.10">
    <property type="entry name" value="Butyryl-CoA Dehydrogenase, subunit A, domain 3"/>
    <property type="match status" value="1"/>
</dbReference>
<name>A0A7W3J293_9ACTN</name>
<feature type="domain" description="Acyl-CoA dehydrogenase/oxidase N-terminal" evidence="9">
    <location>
        <begin position="7"/>
        <end position="115"/>
    </location>
</feature>
<dbReference type="InterPro" id="IPR037069">
    <property type="entry name" value="AcylCoA_DH/ox_N_sf"/>
</dbReference>
<keyword evidence="4 6" id="KW-0274">FAD</keyword>
<dbReference type="Pfam" id="PF02771">
    <property type="entry name" value="Acyl-CoA_dh_N"/>
    <property type="match status" value="1"/>
</dbReference>
<dbReference type="GO" id="GO:0005886">
    <property type="term" value="C:plasma membrane"/>
    <property type="evidence" value="ECO:0007669"/>
    <property type="project" value="TreeGrafter"/>
</dbReference>
<dbReference type="Gene3D" id="1.10.540.10">
    <property type="entry name" value="Acyl-CoA dehydrogenase/oxidase, N-terminal domain"/>
    <property type="match status" value="1"/>
</dbReference>
<dbReference type="Pfam" id="PF02770">
    <property type="entry name" value="Acyl-CoA_dh_M"/>
    <property type="match status" value="1"/>
</dbReference>
<dbReference type="InterPro" id="IPR013786">
    <property type="entry name" value="AcylCoA_DH/ox_N"/>
</dbReference>
<gene>
    <name evidence="10" type="ORF">FB382_003237</name>
</gene>
<dbReference type="SUPFAM" id="SSF56645">
    <property type="entry name" value="Acyl-CoA dehydrogenase NM domain-like"/>
    <property type="match status" value="1"/>
</dbReference>
<evidence type="ECO:0000259" key="9">
    <source>
        <dbReference type="Pfam" id="PF02771"/>
    </source>
</evidence>
<dbReference type="PANTHER" id="PTHR43292">
    <property type="entry name" value="ACYL-COA DEHYDROGENASE"/>
    <property type="match status" value="1"/>
</dbReference>
<dbReference type="EMBL" id="JACGXA010000001">
    <property type="protein sequence ID" value="MBA8804946.1"/>
    <property type="molecule type" value="Genomic_DNA"/>
</dbReference>
<evidence type="ECO:0000256" key="1">
    <source>
        <dbReference type="ARBA" id="ARBA00001974"/>
    </source>
</evidence>
<evidence type="ECO:0000259" key="7">
    <source>
        <dbReference type="Pfam" id="PF00441"/>
    </source>
</evidence>
<evidence type="ECO:0000313" key="10">
    <source>
        <dbReference type="EMBL" id="MBA8804946.1"/>
    </source>
</evidence>
<proteinExistence type="inferred from homology"/>
<dbReference type="GO" id="GO:0016627">
    <property type="term" value="F:oxidoreductase activity, acting on the CH-CH group of donors"/>
    <property type="evidence" value="ECO:0007669"/>
    <property type="project" value="InterPro"/>
</dbReference>
<dbReference type="InterPro" id="IPR052161">
    <property type="entry name" value="Mycobact_Acyl-CoA_DH"/>
</dbReference>
<evidence type="ECO:0000256" key="5">
    <source>
        <dbReference type="ARBA" id="ARBA00023002"/>
    </source>
</evidence>
<dbReference type="InterPro" id="IPR009075">
    <property type="entry name" value="AcylCo_DH/oxidase_C"/>
</dbReference>
<comment type="caution">
    <text evidence="10">The sequence shown here is derived from an EMBL/GenBank/DDBJ whole genome shotgun (WGS) entry which is preliminary data.</text>
</comment>
<evidence type="ECO:0000256" key="6">
    <source>
        <dbReference type="RuleBase" id="RU362125"/>
    </source>
</evidence>
<evidence type="ECO:0000256" key="4">
    <source>
        <dbReference type="ARBA" id="ARBA00022827"/>
    </source>
</evidence>
<dbReference type="InterPro" id="IPR036250">
    <property type="entry name" value="AcylCo_DH-like_C"/>
</dbReference>
<sequence length="388" mass="42609">MDFRLGERSELFRKEVTEFLDEVLTPEVLERCHRTGVNHDPAFSQAVREKGWLALGWPVEHGGQGRDPIEVLAYSEETQRRNAPVYGISTTMMVASVINQVGTEAQKAEILPRAFRADVVIALGFTEPENGSDAAAAATRAVRDGAGWRITGSKMFTTNAHIADYVFMLARTDPDVPKHQGLTTFLLPLDQEGVEVNAVHTISGERTNVTFYNDVYVDDAWRIGEVNGGWRVMSVAFASEHSASFSGEQARLLDAFTAWARTTTREDGAAKTADSAVAERMGRTVTELEVSRLLARRGAWYKATGARELHSRGPMSKLFSTERLQTQADATLQLIGPDALRAWGDPTTLEGGTIEHMVRHAKGTTIYAGTSEIQRNIIAQHALGLPRG</sequence>
<dbReference type="RefSeq" id="WP_182540782.1">
    <property type="nucleotide sequence ID" value="NZ_JACGXA010000001.1"/>
</dbReference>
<dbReference type="InterPro" id="IPR009100">
    <property type="entry name" value="AcylCoA_DH/oxidase_NM_dom_sf"/>
</dbReference>
<protein>
    <submittedName>
        <fullName evidence="10">Alkylation response protein AidB-like acyl-CoA dehydrogenase</fullName>
    </submittedName>
</protein>
<feature type="domain" description="Acyl-CoA dehydrogenase/oxidase C-terminal" evidence="7">
    <location>
        <begin position="227"/>
        <end position="382"/>
    </location>
</feature>
<dbReference type="AlphaFoldDB" id="A0A7W3J293"/>